<feature type="transmembrane region" description="Helical" evidence="10">
    <location>
        <begin position="784"/>
        <end position="812"/>
    </location>
</feature>
<evidence type="ECO:0000259" key="12">
    <source>
        <dbReference type="PROSITE" id="PS50929"/>
    </source>
</evidence>
<dbReference type="SUPFAM" id="SSF90123">
    <property type="entry name" value="ABC transporter transmembrane region"/>
    <property type="match status" value="2"/>
</dbReference>
<evidence type="ECO:0000256" key="6">
    <source>
        <dbReference type="ARBA" id="ARBA00022840"/>
    </source>
</evidence>
<dbReference type="PROSITE" id="PS50929">
    <property type="entry name" value="ABC_TM1F"/>
    <property type="match status" value="2"/>
</dbReference>
<dbReference type="GO" id="GO:0090374">
    <property type="term" value="P:oligopeptide export from mitochondrion"/>
    <property type="evidence" value="ECO:0007669"/>
    <property type="project" value="TreeGrafter"/>
</dbReference>
<keyword evidence="14" id="KW-1185">Reference proteome</keyword>
<feature type="region of interest" description="Disordered" evidence="9">
    <location>
        <begin position="1"/>
        <end position="31"/>
    </location>
</feature>
<evidence type="ECO:0000256" key="2">
    <source>
        <dbReference type="ARBA" id="ARBA00007577"/>
    </source>
</evidence>
<keyword evidence="4 10" id="KW-0812">Transmembrane</keyword>
<feature type="domain" description="ABC transmembrane type-1" evidence="12">
    <location>
        <begin position="744"/>
        <end position="1032"/>
    </location>
</feature>
<organism evidence="13 14">
    <name type="scientific">Ascobolus immersus RN42</name>
    <dbReference type="NCBI Taxonomy" id="1160509"/>
    <lineage>
        <taxon>Eukaryota</taxon>
        <taxon>Fungi</taxon>
        <taxon>Dikarya</taxon>
        <taxon>Ascomycota</taxon>
        <taxon>Pezizomycotina</taxon>
        <taxon>Pezizomycetes</taxon>
        <taxon>Pezizales</taxon>
        <taxon>Ascobolaceae</taxon>
        <taxon>Ascobolus</taxon>
    </lineage>
</organism>
<dbReference type="Pfam" id="PF00005">
    <property type="entry name" value="ABC_tran"/>
    <property type="match status" value="2"/>
</dbReference>
<dbReference type="OrthoDB" id="6500128at2759"/>
<keyword evidence="5" id="KW-0547">Nucleotide-binding</keyword>
<gene>
    <name evidence="13" type="ORF">BJ508DRAFT_413673</name>
</gene>
<feature type="transmembrane region" description="Helical" evidence="10">
    <location>
        <begin position="887"/>
        <end position="908"/>
    </location>
</feature>
<feature type="transmembrane region" description="Helical" evidence="10">
    <location>
        <begin position="99"/>
        <end position="123"/>
    </location>
</feature>
<dbReference type="Proteomes" id="UP000275078">
    <property type="component" value="Unassembled WGS sequence"/>
</dbReference>
<evidence type="ECO:0000256" key="3">
    <source>
        <dbReference type="ARBA" id="ARBA00022448"/>
    </source>
</evidence>
<feature type="transmembrane region" description="Helical" evidence="10">
    <location>
        <begin position="240"/>
        <end position="257"/>
    </location>
</feature>
<comment type="subcellular location">
    <subcellularLocation>
        <location evidence="1">Membrane</location>
        <topology evidence="1">Multi-pass membrane protein</topology>
    </subcellularLocation>
</comment>
<dbReference type="GO" id="GO:0005524">
    <property type="term" value="F:ATP binding"/>
    <property type="evidence" value="ECO:0007669"/>
    <property type="project" value="UniProtKB-KW"/>
</dbReference>
<feature type="transmembrane region" description="Helical" evidence="10">
    <location>
        <begin position="857"/>
        <end position="881"/>
    </location>
</feature>
<proteinExistence type="inferred from homology"/>
<evidence type="ECO:0000256" key="7">
    <source>
        <dbReference type="ARBA" id="ARBA00022989"/>
    </source>
</evidence>
<keyword evidence="7 10" id="KW-1133">Transmembrane helix</keyword>
<evidence type="ECO:0000256" key="4">
    <source>
        <dbReference type="ARBA" id="ARBA00022692"/>
    </source>
</evidence>
<dbReference type="STRING" id="1160509.A0A3N4IA89"/>
<feature type="transmembrane region" description="Helical" evidence="10">
    <location>
        <begin position="966"/>
        <end position="991"/>
    </location>
</feature>
<evidence type="ECO:0000313" key="14">
    <source>
        <dbReference type="Proteomes" id="UP000275078"/>
    </source>
</evidence>
<dbReference type="InterPro" id="IPR011527">
    <property type="entry name" value="ABC1_TM_dom"/>
</dbReference>
<dbReference type="InterPro" id="IPR003593">
    <property type="entry name" value="AAA+_ATPase"/>
</dbReference>
<keyword evidence="8 10" id="KW-0472">Membrane</keyword>
<dbReference type="CDD" id="cd18578">
    <property type="entry name" value="ABC_6TM_Pgp_ABCB1_D2_like"/>
    <property type="match status" value="1"/>
</dbReference>
<evidence type="ECO:0000313" key="13">
    <source>
        <dbReference type="EMBL" id="RPA83005.1"/>
    </source>
</evidence>
<feature type="transmembrane region" description="Helical" evidence="10">
    <location>
        <begin position="740"/>
        <end position="764"/>
    </location>
</feature>
<evidence type="ECO:0000256" key="10">
    <source>
        <dbReference type="SAM" id="Phobius"/>
    </source>
</evidence>
<dbReference type="InterPro" id="IPR003439">
    <property type="entry name" value="ABC_transporter-like_ATP-bd"/>
</dbReference>
<dbReference type="GO" id="GO:0016887">
    <property type="term" value="F:ATP hydrolysis activity"/>
    <property type="evidence" value="ECO:0007669"/>
    <property type="project" value="InterPro"/>
</dbReference>
<dbReference type="PANTHER" id="PTHR43394">
    <property type="entry name" value="ATP-DEPENDENT PERMEASE MDL1, MITOCHONDRIAL"/>
    <property type="match status" value="1"/>
</dbReference>
<feature type="transmembrane region" description="Helical" evidence="10">
    <location>
        <begin position="214"/>
        <end position="234"/>
    </location>
</feature>
<dbReference type="FunFam" id="3.40.50.300:FF:000967">
    <property type="entry name" value="ABC multidrug transporter mdr4"/>
    <property type="match status" value="1"/>
</dbReference>
<dbReference type="SUPFAM" id="SSF52540">
    <property type="entry name" value="P-loop containing nucleoside triphosphate hydrolases"/>
    <property type="match status" value="2"/>
</dbReference>
<evidence type="ECO:0000256" key="1">
    <source>
        <dbReference type="ARBA" id="ARBA00004141"/>
    </source>
</evidence>
<feature type="transmembrane region" description="Helical" evidence="10">
    <location>
        <begin position="318"/>
        <end position="340"/>
    </location>
</feature>
<sequence length="1319" mass="141945">MGTENQTTSRPSTSQARPSTSHAQPDDFRPSITLPQEARLAAPAAGQQSIEVASLADGRRDELAQSVPKKAWEQFLGLRPFKTSYFSLYRPLKTKKDKAILVAAVVLSMAAGVPLPVIGVIFGKLINGFPPDKHELNDKLAQLMIVAACYFVVTWGWATCWGMVGERVSRGLREAVLEKAVGMDMAWFEVEGVDISQRLTADTQTIQLGTSEKAGLFIQSICYFVAAFIAGFIIQPRLTGILFVAVIPSMGLVICYGSHVVSKTAKKATEAAQKGSAVAEGAISAVRVVQAFGALGKLSGNYLDCLSEASRLGIYRSVYGAIMLGSVFFVAYSANALAFFEGSRIIASGGFDRAEGAGTVYTVVFLILDASFVIGSFGPFIQTFALAASAGGKIISILDKPAPVIDVFSTEGADPTAEGFENNDISLESVSFAYPARSTVRILNHVSLTFPANKVTAIVGHSGSGKSTIAGLVLRFYDPGSGRVLLGDTDIKDFNIAKYRRQIALVDQEPVLFTGTIMSNIRHGLYSNSDHLNLTEEEIDERCIQAAKASNAYEFISRLPEGFHTAIGGSQATQLSGGQKQRIALARALVSQPRVLVLDEPTSALDANSEAAILDALENASASRGRTTIMIAHRLATVRRADKIVVMSDGKILEEGDHDTLLAKGGAYYDMVRAQRLNSNSETSSISTADTKVDELAEYIAPVDLKSGAKPDVIEATPEKKVFSAATLIRRCVSMSKPDMFWIFLGLFGSIVSGGIIIGEAIIFGNLISTLNDQQDLSELKSNAAFYCLMFFILSLVALSAYITSGSSFGIVSERLIRRVRIKSLETILRQDIEWFHQPDHSPSALMSMLNMDAGHLSGLSGVILGTIFTVLTSMGGGIILAHIVAWKVAVVLLAAVPIVLFSGFMRLRVLAKFEQRHETAYLGASALATEAVNAIRTVSSLGREKEIISLYRQAVQKPYKESLRFIVYGNVWLAFALAITYFVYALAYWWGATQVREGFCSARDFFIVLPALLFSAQASGQLFSLAPEVSRAQSAAASIFRLHDQQPTIDKHHAVEGPETSSAPKVVSAAGSSVEFQNVHFHYSSRPNNPVLRSLTLSIKPGQFVAFVGSSGAGKSTAIALLERFYDPTDGKVLVDGVDIKDLPVGAHRSHLSLVSQEPCLFPGSIFFNVGLGKADGQPTQEEVEEACRSCGLHDFIMGLPEGYQTDCGTNGSLLSGGQKQRISIARALMRNPSILILDEATSALDTHSEKLVQESIAAASKGRTCIAVAHRLSSIQKADCIYVFEDGRVVEVGRHDDLVKLSGGVYAAMSRRQELAA</sequence>
<feature type="domain" description="ABC transporter" evidence="11">
    <location>
        <begin position="1075"/>
        <end position="1313"/>
    </location>
</feature>
<feature type="compositionally biased region" description="Polar residues" evidence="9">
    <location>
        <begin position="1"/>
        <end position="23"/>
    </location>
</feature>
<accession>A0A3N4IA89</accession>
<dbReference type="Gene3D" id="3.40.50.300">
    <property type="entry name" value="P-loop containing nucleotide triphosphate hydrolases"/>
    <property type="match status" value="2"/>
</dbReference>
<feature type="domain" description="ABC transporter" evidence="11">
    <location>
        <begin position="425"/>
        <end position="674"/>
    </location>
</feature>
<feature type="transmembrane region" description="Helical" evidence="10">
    <location>
        <begin position="360"/>
        <end position="381"/>
    </location>
</feature>
<dbReference type="CDD" id="cd18577">
    <property type="entry name" value="ABC_6TM_Pgp_ABCB1_D1_like"/>
    <property type="match status" value="1"/>
</dbReference>
<evidence type="ECO:0000256" key="5">
    <source>
        <dbReference type="ARBA" id="ARBA00022741"/>
    </source>
</evidence>
<dbReference type="InterPro" id="IPR027417">
    <property type="entry name" value="P-loop_NTPase"/>
</dbReference>
<comment type="similarity">
    <text evidence="2">Belongs to the ABC transporter superfamily. ABCB family. Multidrug resistance exporter (TC 3.A.1.201) subfamily.</text>
</comment>
<dbReference type="PANTHER" id="PTHR43394:SF18">
    <property type="entry name" value="ABC TRANSPORTER B FAMILY MEMBER 11-LIKE"/>
    <property type="match status" value="1"/>
</dbReference>
<feature type="transmembrane region" description="Helical" evidence="10">
    <location>
        <begin position="143"/>
        <end position="164"/>
    </location>
</feature>
<dbReference type="EMBL" id="ML119667">
    <property type="protein sequence ID" value="RPA83005.1"/>
    <property type="molecule type" value="Genomic_DNA"/>
</dbReference>
<dbReference type="FunFam" id="1.20.1560.10:FF:000057">
    <property type="entry name" value="ABC multidrug transporter SitT"/>
    <property type="match status" value="1"/>
</dbReference>
<keyword evidence="6" id="KW-0067">ATP-binding</keyword>
<dbReference type="FunFam" id="3.40.50.300:FF:000913">
    <property type="entry name" value="ABC multidrug transporter SitT"/>
    <property type="match status" value="1"/>
</dbReference>
<dbReference type="PROSITE" id="PS00211">
    <property type="entry name" value="ABC_TRANSPORTER_1"/>
    <property type="match status" value="2"/>
</dbReference>
<dbReference type="GO" id="GO:0015421">
    <property type="term" value="F:ABC-type oligopeptide transporter activity"/>
    <property type="evidence" value="ECO:0007669"/>
    <property type="project" value="TreeGrafter"/>
</dbReference>
<evidence type="ECO:0000259" key="11">
    <source>
        <dbReference type="PROSITE" id="PS50893"/>
    </source>
</evidence>
<dbReference type="Pfam" id="PF00664">
    <property type="entry name" value="ABC_membrane"/>
    <property type="match status" value="2"/>
</dbReference>
<reference evidence="13 14" key="1">
    <citation type="journal article" date="2018" name="Nat. Ecol. Evol.">
        <title>Pezizomycetes genomes reveal the molecular basis of ectomycorrhizal truffle lifestyle.</title>
        <authorList>
            <person name="Murat C."/>
            <person name="Payen T."/>
            <person name="Noel B."/>
            <person name="Kuo A."/>
            <person name="Morin E."/>
            <person name="Chen J."/>
            <person name="Kohler A."/>
            <person name="Krizsan K."/>
            <person name="Balestrini R."/>
            <person name="Da Silva C."/>
            <person name="Montanini B."/>
            <person name="Hainaut M."/>
            <person name="Levati E."/>
            <person name="Barry K.W."/>
            <person name="Belfiori B."/>
            <person name="Cichocki N."/>
            <person name="Clum A."/>
            <person name="Dockter R.B."/>
            <person name="Fauchery L."/>
            <person name="Guy J."/>
            <person name="Iotti M."/>
            <person name="Le Tacon F."/>
            <person name="Lindquist E.A."/>
            <person name="Lipzen A."/>
            <person name="Malagnac F."/>
            <person name="Mello A."/>
            <person name="Molinier V."/>
            <person name="Miyauchi S."/>
            <person name="Poulain J."/>
            <person name="Riccioni C."/>
            <person name="Rubini A."/>
            <person name="Sitrit Y."/>
            <person name="Splivallo R."/>
            <person name="Traeger S."/>
            <person name="Wang M."/>
            <person name="Zifcakova L."/>
            <person name="Wipf D."/>
            <person name="Zambonelli A."/>
            <person name="Paolocci F."/>
            <person name="Nowrousian M."/>
            <person name="Ottonello S."/>
            <person name="Baldrian P."/>
            <person name="Spatafora J.W."/>
            <person name="Henrissat B."/>
            <person name="Nagy L.G."/>
            <person name="Aury J.M."/>
            <person name="Wincker P."/>
            <person name="Grigoriev I.V."/>
            <person name="Bonfante P."/>
            <person name="Martin F.M."/>
        </authorList>
    </citation>
    <scope>NUCLEOTIDE SEQUENCE [LARGE SCALE GENOMIC DNA]</scope>
    <source>
        <strain evidence="13 14">RN42</strain>
    </source>
</reference>
<dbReference type="PROSITE" id="PS50893">
    <property type="entry name" value="ABC_TRANSPORTER_2"/>
    <property type="match status" value="2"/>
</dbReference>
<evidence type="ECO:0000256" key="9">
    <source>
        <dbReference type="SAM" id="MobiDB-lite"/>
    </source>
</evidence>
<evidence type="ECO:0000256" key="8">
    <source>
        <dbReference type="ARBA" id="ARBA00023136"/>
    </source>
</evidence>
<dbReference type="SMART" id="SM00382">
    <property type="entry name" value="AAA"/>
    <property type="match status" value="2"/>
</dbReference>
<name>A0A3N4IA89_ASCIM</name>
<dbReference type="InterPro" id="IPR017871">
    <property type="entry name" value="ABC_transporter-like_CS"/>
</dbReference>
<protein>
    <submittedName>
        <fullName evidence="13">Leptomycin B resistance protein pmd1</fullName>
    </submittedName>
</protein>
<dbReference type="InterPro" id="IPR036640">
    <property type="entry name" value="ABC1_TM_sf"/>
</dbReference>
<dbReference type="GO" id="GO:0005743">
    <property type="term" value="C:mitochondrial inner membrane"/>
    <property type="evidence" value="ECO:0007669"/>
    <property type="project" value="TreeGrafter"/>
</dbReference>
<dbReference type="Gene3D" id="1.20.1560.10">
    <property type="entry name" value="ABC transporter type 1, transmembrane domain"/>
    <property type="match status" value="1"/>
</dbReference>
<dbReference type="CDD" id="cd03249">
    <property type="entry name" value="ABC_MTABC3_MDL1_MDL2"/>
    <property type="match status" value="1"/>
</dbReference>
<feature type="domain" description="ABC transmembrane type-1" evidence="12">
    <location>
        <begin position="102"/>
        <end position="386"/>
    </location>
</feature>
<keyword evidence="3" id="KW-0813">Transport</keyword>
<dbReference type="InterPro" id="IPR039421">
    <property type="entry name" value="Type_1_exporter"/>
</dbReference>